<dbReference type="Pfam" id="PF10275">
    <property type="entry name" value="Peptidase_C65"/>
    <property type="match status" value="1"/>
</dbReference>
<dbReference type="PANTHER" id="PTHR12931">
    <property type="entry name" value="UBIQUITIN THIOLESTERASE PROTEIN OTUB"/>
    <property type="match status" value="1"/>
</dbReference>
<dbReference type="CDD" id="cd22749">
    <property type="entry name" value="Otubain_C65"/>
    <property type="match status" value="1"/>
</dbReference>
<reference evidence="2" key="1">
    <citation type="submission" date="2021-01" db="EMBL/GenBank/DDBJ databases">
        <authorList>
            <consortium name="Genoscope - CEA"/>
            <person name="William W."/>
        </authorList>
    </citation>
    <scope>NUCLEOTIDE SEQUENCE</scope>
</reference>
<evidence type="ECO:0000313" key="2">
    <source>
        <dbReference type="EMBL" id="CAD8106452.1"/>
    </source>
</evidence>
<dbReference type="PROSITE" id="PS50802">
    <property type="entry name" value="OTU"/>
    <property type="match status" value="1"/>
</dbReference>
<dbReference type="GO" id="GO:0005634">
    <property type="term" value="C:nucleus"/>
    <property type="evidence" value="ECO:0007669"/>
    <property type="project" value="TreeGrafter"/>
</dbReference>
<organism evidence="2 3">
    <name type="scientific">Paramecium primaurelia</name>
    <dbReference type="NCBI Taxonomy" id="5886"/>
    <lineage>
        <taxon>Eukaryota</taxon>
        <taxon>Sar</taxon>
        <taxon>Alveolata</taxon>
        <taxon>Ciliophora</taxon>
        <taxon>Intramacronucleata</taxon>
        <taxon>Oligohymenophorea</taxon>
        <taxon>Peniculida</taxon>
        <taxon>Parameciidae</taxon>
        <taxon>Paramecium</taxon>
    </lineage>
</organism>
<keyword evidence="3" id="KW-1185">Reference proteome</keyword>
<gene>
    <name evidence="2" type="ORF">PPRIM_AZ9-3.1.T1300128</name>
</gene>
<proteinExistence type="predicted"/>
<dbReference type="PANTHER" id="PTHR12931:SF15">
    <property type="entry name" value="UBIQUITIN THIOESTERASE OTUBAIN-LIKE"/>
    <property type="match status" value="1"/>
</dbReference>
<accession>A0A8S1PTS4</accession>
<evidence type="ECO:0000313" key="3">
    <source>
        <dbReference type="Proteomes" id="UP000688137"/>
    </source>
</evidence>
<dbReference type="GO" id="GO:0004843">
    <property type="term" value="F:cysteine-type deubiquitinase activity"/>
    <property type="evidence" value="ECO:0007669"/>
    <property type="project" value="TreeGrafter"/>
</dbReference>
<feature type="domain" description="OTU" evidence="1">
    <location>
        <begin position="103"/>
        <end position="291"/>
    </location>
</feature>
<evidence type="ECO:0000259" key="1">
    <source>
        <dbReference type="PROSITE" id="PS50802"/>
    </source>
</evidence>
<protein>
    <recommendedName>
        <fullName evidence="1">OTU domain-containing protein</fullName>
    </recommendedName>
</protein>
<dbReference type="AlphaFoldDB" id="A0A8S1PTS4"/>
<dbReference type="OMA" id="IWGEECN"/>
<name>A0A8S1PTS4_PARPR</name>
<dbReference type="GO" id="GO:0043130">
    <property type="term" value="F:ubiquitin binding"/>
    <property type="evidence" value="ECO:0007669"/>
    <property type="project" value="TreeGrafter"/>
</dbReference>
<sequence length="302" mass="36210">MFQKSKEFVVNFLPFNPNKNNKQEIIDEVSKEKIKEKMLIYQNHKDNNDLQVLQQIYDEVYKYNQIDQNQKRFIKSIESNSQLFSYYSIKQLQEKHKMLKLCSKFREVRGDGNCFYTALGFRFLQILLGEQSQSQFLSFLDKIELIDLQFIQYFKNQKIPEEIQKSLLNEYLFRLCQMRLIEDKEQRLINLVQQYKAFEPKDDIDGYFFALTTIFFRNISYYVASKSELAENIFDKDNLLIWGEECNNNEIIIKELAEFLRVMIVLVFINKGTVQSVEYSGELHYHQILLLFQPGHYNIGFE</sequence>
<dbReference type="InterPro" id="IPR019400">
    <property type="entry name" value="Peptidase_C65_otubain"/>
</dbReference>
<comment type="caution">
    <text evidence="2">The sequence shown here is derived from an EMBL/GenBank/DDBJ whole genome shotgun (WGS) entry which is preliminary data.</text>
</comment>
<dbReference type="Proteomes" id="UP000688137">
    <property type="component" value="Unassembled WGS sequence"/>
</dbReference>
<dbReference type="EMBL" id="CAJJDM010000133">
    <property type="protein sequence ID" value="CAD8106452.1"/>
    <property type="molecule type" value="Genomic_DNA"/>
</dbReference>
<dbReference type="GO" id="GO:0071108">
    <property type="term" value="P:protein K48-linked deubiquitination"/>
    <property type="evidence" value="ECO:0007669"/>
    <property type="project" value="TreeGrafter"/>
</dbReference>
<dbReference type="InterPro" id="IPR003323">
    <property type="entry name" value="OTU_dom"/>
</dbReference>